<proteinExistence type="predicted"/>
<dbReference type="FunFam" id="4.10.1000.10:FF:000008">
    <property type="entry name" value="zinc finger CCCH domain-containing protein 3"/>
    <property type="match status" value="1"/>
</dbReference>
<feature type="region of interest" description="Disordered" evidence="7">
    <location>
        <begin position="169"/>
        <end position="203"/>
    </location>
</feature>
<evidence type="ECO:0000256" key="7">
    <source>
        <dbReference type="SAM" id="MobiDB-lite"/>
    </source>
</evidence>
<organism evidence="9 10">
    <name type="scientific">Capsella rubella</name>
    <dbReference type="NCBI Taxonomy" id="81985"/>
    <lineage>
        <taxon>Eukaryota</taxon>
        <taxon>Viridiplantae</taxon>
        <taxon>Streptophyta</taxon>
        <taxon>Embryophyta</taxon>
        <taxon>Tracheophyta</taxon>
        <taxon>Spermatophyta</taxon>
        <taxon>Magnoliopsida</taxon>
        <taxon>eudicotyledons</taxon>
        <taxon>Gunneridae</taxon>
        <taxon>Pentapetalae</taxon>
        <taxon>rosids</taxon>
        <taxon>malvids</taxon>
        <taxon>Brassicales</taxon>
        <taxon>Brassicaceae</taxon>
        <taxon>Camelineae</taxon>
        <taxon>Capsella</taxon>
    </lineage>
</organism>
<keyword evidence="5" id="KW-0238">DNA-binding</keyword>
<keyword evidence="10" id="KW-1185">Reference proteome</keyword>
<sequence length="1990" mass="219923">MDSSHYNPTTYEPWNSPYSPHLHPPSAPLLPPPPPLPPPRQSHPDSPNFYARSTQSNGQRHDYHHQYSHHRQDLPPNPPVNQPSSYYSQHPPPPQQHNQPPPLQQLQQQHPQYIPQQVSYEPQRISQPLSSSIQCTESREIAQSDWPVFNEKRHDPWTVDAAQGRTRVDDGLGRNYQYDYSRSSRDSSGVTTNRALDGSSRSRDELRSLGYVRKESGATRIDGNYQDRGQLKSEFDRYYRGLNENNRVSSPTVVYGSERHGVSVTVSRNMTRSSASHEGARTHRWDEARNGGRTLYPRKKDDYHHSEVEKYIDRGRREESNELNRTPRKQMQKKSALLRLETPRSYQNNRENDWSRQHNHHNGKRFNSNSYRGKEQLGHSDRGLVEKQRGRTPVDLDVSFKSNVLVAKPVASPTNAGIRSGASVTPRSSKARRALLSENNEKASLTEGNEKLRTHLSFEVSVSEERKSIGSSDGSLGYEGKDLQKSSLDASIYFNREDPGSQVFAKSDFGGIKDDNKKISIDSLSHENDSSRGLHMGLVSSATVDVANVSMDLANSNNSASGDLGNAKNSASGDLTNASSFTVGSYINTMVKSPDMSVVMESKNLLQCEKTVNPSVENVSRKEYMETTPLNMTTEMVDNMDSDEGKQTCVNGTSSMTKFAVMGSLNVLPMEKTDGCSHNDKSDLAMAVPSEVCMENVSAERNVNDEDLVLKSHPPEIPHVDQFSGTDSRYFKACLSESNFSLSKDLTDCASDSLVEGDASQSDATFCDKLPRLSAFVTETYPAVEINGMSGTERDMDTESSLQEIEPCKTVCKLFPEDHSGCGLSGAIGSVRNLSMDKNLEKGPSMVSSCLVSDSSVSPCHISPLVVENEHIQNKTSFQANCSDFQGAIMHKENDCAEMIEVDIQEEKAKPSGGTSKCRTLGTNIIAGSGDSVLSCDSLSSSPRRNFRQIRSEVHVAAVVDASSKGKEKPKPSGNTSKSRNSGTDIAAVRRDSVLPCDSLSSSPRLHRPIRSEIHVASMVDDTSKSKEETDPSGETSKHRTSGTVIIAGSGDSTFPSNSLSSSPRLNCRQLRSEIHVAAMVDESNKGKESQHGDDILDSLPEQIMTSHEVTQPGSSMVHFDLVKPNGDSIEKLTDITSNVGSGEALSCDGKVSGTEIPGDTGVRVSRSYSHADVKVPLTHVKDDVVSVPNRDFQSKTSMISKYEIEKKKMKSNYSAQKSYPSSLPFVSDTKKGANPPVHITKRHTWHRKSDTSSSSFGAAKPLSSTLSKTQIVPRVTAKSSSSYVRKGNSLLRKPSPGAPGVALGMAPSAVQLNHFTVQDKSMGSSSMVDADNASSIVKTGKILTLERQSNPLSDSSTSKVSNAIATSSGKCALSYSMDHLTTGLPESIMDSATSGEAYVPHSGGDTFKTSDTLVQTDNTSDCQQKRNLPNSDSSNLKRMVYVKRKANQLVAASDILGVSTNQIPPSDGYFKRSKNQLVRNSESCVNLSISLPDDALDTRSATNMVSERSSSSAFSDSAVMRPFKQSKFSLVWTQNDPQPKMPIAHMRYQKILPQLVPWKRVTYWRRLMNSASAYRNGSFSNISQKLSMMRKRHTVYTRSTNGYSLRKSKVLSIGGSHLKWSKSIERDSRKANEEATLAVAAFSKIESEKHSEKNNPRTTSRNHLARERVFRFGSLRYKMDSSRRTLQRISDVDPPCSGSSENGKGVKRPFIPKRLVIGNEEYVRVGNGNQLVRDPKKRIRVLANEKVRWSLHNVRLRLAKKKKYCQFFTRFGKCNKDDGKCPYVHDPSKIAVCTKFLNGLCANANCKLTHKVIPERMPDCSYFLQGLCNNEACPYRHVHVNPSAAICDGFLKGYCSDGDECRKKHSYICPVYEASGSCSKGLKCKLHHPKLQSKGRKRKRPSEPSQKNSRGRYFGSQHNVLSESEPMILDRCSTDSEVFGMEGLDFIILGTTEYEAGDNSDPATEQFISRDNDSPISIYNLIRPVALMQ</sequence>
<accession>R0IE78</accession>
<evidence type="ECO:0000256" key="5">
    <source>
        <dbReference type="ARBA" id="ARBA00023125"/>
    </source>
</evidence>
<feature type="region of interest" description="Disordered" evidence="7">
    <location>
        <begin position="1226"/>
        <end position="1264"/>
    </location>
</feature>
<dbReference type="EMBL" id="KB870805">
    <property type="protein sequence ID" value="EOA36505.1"/>
    <property type="molecule type" value="Genomic_DNA"/>
</dbReference>
<dbReference type="GO" id="GO:0003677">
    <property type="term" value="F:DNA binding"/>
    <property type="evidence" value="ECO:0007669"/>
    <property type="project" value="UniProtKB-KW"/>
</dbReference>
<dbReference type="STRING" id="81985.R0IE78"/>
<feature type="domain" description="C3H1-type" evidence="8">
    <location>
        <begin position="1760"/>
        <end position="1789"/>
    </location>
</feature>
<dbReference type="PANTHER" id="PTHR46156">
    <property type="entry name" value="CCCH ZINGC FINGER"/>
    <property type="match status" value="1"/>
</dbReference>
<feature type="compositionally biased region" description="Basic and acidic residues" evidence="7">
    <location>
        <begin position="372"/>
        <end position="390"/>
    </location>
</feature>
<keyword evidence="4 6" id="KW-0862">Zinc</keyword>
<feature type="region of interest" description="Disordered" evidence="7">
    <location>
        <begin position="1892"/>
        <end position="1917"/>
    </location>
</feature>
<feature type="zinc finger region" description="C3H1-type" evidence="6">
    <location>
        <begin position="1815"/>
        <end position="1841"/>
    </location>
</feature>
<feature type="compositionally biased region" description="Basic residues" evidence="7">
    <location>
        <begin position="1892"/>
        <end position="1901"/>
    </location>
</feature>
<dbReference type="GO" id="GO:0008270">
    <property type="term" value="F:zinc ion binding"/>
    <property type="evidence" value="ECO:0007669"/>
    <property type="project" value="UniProtKB-KW"/>
</dbReference>
<dbReference type="KEGG" id="crb:17896763"/>
<keyword evidence="2" id="KW-0677">Repeat</keyword>
<feature type="domain" description="C3H1-type" evidence="8">
    <location>
        <begin position="1815"/>
        <end position="1841"/>
    </location>
</feature>
<name>R0IE78_9BRAS</name>
<feature type="region of interest" description="Disordered" evidence="7">
    <location>
        <begin position="270"/>
        <end position="390"/>
    </location>
</feature>
<dbReference type="GO" id="GO:0005634">
    <property type="term" value="C:nucleus"/>
    <property type="evidence" value="ECO:0007669"/>
    <property type="project" value="UniProtKB-ARBA"/>
</dbReference>
<feature type="compositionally biased region" description="Pro residues" evidence="7">
    <location>
        <begin position="90"/>
        <end position="103"/>
    </location>
</feature>
<reference evidence="10" key="1">
    <citation type="journal article" date="2013" name="Nat. Genet.">
        <title>The Capsella rubella genome and the genomic consequences of rapid mating system evolution.</title>
        <authorList>
            <person name="Slotte T."/>
            <person name="Hazzouri K.M."/>
            <person name="Agren J.A."/>
            <person name="Koenig D."/>
            <person name="Maumus F."/>
            <person name="Guo Y.L."/>
            <person name="Steige K."/>
            <person name="Platts A.E."/>
            <person name="Escobar J.S."/>
            <person name="Newman L.K."/>
            <person name="Wang W."/>
            <person name="Mandakova T."/>
            <person name="Vello E."/>
            <person name="Smith L.M."/>
            <person name="Henz S.R."/>
            <person name="Steffen J."/>
            <person name="Takuno S."/>
            <person name="Brandvain Y."/>
            <person name="Coop G."/>
            <person name="Andolfatto P."/>
            <person name="Hu T.T."/>
            <person name="Blanchette M."/>
            <person name="Clark R.M."/>
            <person name="Quesneville H."/>
            <person name="Nordborg M."/>
            <person name="Gaut B.S."/>
            <person name="Lysak M.A."/>
            <person name="Jenkins J."/>
            <person name="Grimwood J."/>
            <person name="Chapman J."/>
            <person name="Prochnik S."/>
            <person name="Shu S."/>
            <person name="Rokhsar D."/>
            <person name="Schmutz J."/>
            <person name="Weigel D."/>
            <person name="Wright S.I."/>
        </authorList>
    </citation>
    <scope>NUCLEOTIDE SEQUENCE [LARGE SCALE GENOMIC DNA]</scope>
    <source>
        <strain evidence="10">cv. Monte Gargano</strain>
    </source>
</reference>
<feature type="zinc finger region" description="C3H1-type" evidence="6">
    <location>
        <begin position="1842"/>
        <end position="1869"/>
    </location>
</feature>
<evidence type="ECO:0000313" key="10">
    <source>
        <dbReference type="Proteomes" id="UP000029121"/>
    </source>
</evidence>
<feature type="compositionally biased region" description="Pro residues" evidence="7">
    <location>
        <begin position="22"/>
        <end position="41"/>
    </location>
</feature>
<evidence type="ECO:0000256" key="4">
    <source>
        <dbReference type="ARBA" id="ARBA00022833"/>
    </source>
</evidence>
<feature type="compositionally biased region" description="Basic and acidic residues" evidence="7">
    <location>
        <begin position="298"/>
        <end position="322"/>
    </location>
</feature>
<dbReference type="FunFam" id="4.10.1000.10:FF:000022">
    <property type="entry name" value="Zinc finger CCCH domain-containing protein 7"/>
    <property type="match status" value="1"/>
</dbReference>
<evidence type="ECO:0000256" key="1">
    <source>
        <dbReference type="ARBA" id="ARBA00022723"/>
    </source>
</evidence>
<feature type="domain" description="C3H1-type" evidence="8">
    <location>
        <begin position="1842"/>
        <end position="1869"/>
    </location>
</feature>
<feature type="compositionally biased region" description="Polar residues" evidence="7">
    <location>
        <begin position="1"/>
        <end position="13"/>
    </location>
</feature>
<dbReference type="SMART" id="SM00356">
    <property type="entry name" value="ZnF_C3H1"/>
    <property type="match status" value="5"/>
</dbReference>
<feature type="compositionally biased region" description="Polar residues" evidence="7">
    <location>
        <begin position="975"/>
        <end position="984"/>
    </location>
</feature>
<evidence type="ECO:0000256" key="3">
    <source>
        <dbReference type="ARBA" id="ARBA00022771"/>
    </source>
</evidence>
<feature type="zinc finger region" description="C3H1-type" evidence="6">
    <location>
        <begin position="1760"/>
        <end position="1789"/>
    </location>
</feature>
<gene>
    <name evidence="9" type="ORF">CARUB_v10011226mg</name>
</gene>
<feature type="compositionally biased region" description="Basic and acidic residues" evidence="7">
    <location>
        <begin position="59"/>
        <end position="73"/>
    </location>
</feature>
<dbReference type="Gene3D" id="4.10.1000.10">
    <property type="entry name" value="Zinc finger, CCCH-type"/>
    <property type="match status" value="2"/>
</dbReference>
<protein>
    <recommendedName>
        <fullName evidence="8">C3H1-type domain-containing protein</fullName>
    </recommendedName>
</protein>
<feature type="region of interest" description="Disordered" evidence="7">
    <location>
        <begin position="1"/>
        <end position="110"/>
    </location>
</feature>
<feature type="region of interest" description="Disordered" evidence="7">
    <location>
        <begin position="958"/>
        <end position="1043"/>
    </location>
</feature>
<evidence type="ECO:0000256" key="6">
    <source>
        <dbReference type="PROSITE-ProRule" id="PRU00723"/>
    </source>
</evidence>
<evidence type="ECO:0000313" key="9">
    <source>
        <dbReference type="EMBL" id="EOA36505.1"/>
    </source>
</evidence>
<evidence type="ECO:0000259" key="8">
    <source>
        <dbReference type="PROSITE" id="PS50103"/>
    </source>
</evidence>
<keyword evidence="1 6" id="KW-0479">Metal-binding</keyword>
<dbReference type="InterPro" id="IPR000571">
    <property type="entry name" value="Znf_CCCH"/>
</dbReference>
<keyword evidence="3 6" id="KW-0863">Zinc-finger</keyword>
<dbReference type="PROSITE" id="PS50103">
    <property type="entry name" value="ZF_C3H1"/>
    <property type="match status" value="3"/>
</dbReference>
<dbReference type="eggNOG" id="KOG1492">
    <property type="taxonomic scope" value="Eukaryota"/>
</dbReference>
<dbReference type="Proteomes" id="UP000029121">
    <property type="component" value="Unassembled WGS sequence"/>
</dbReference>
<dbReference type="PANTHER" id="PTHR46156:SF1">
    <property type="entry name" value="ZINC FINGER CCCH DOMAIN-CONTAINING PROTEIN 3"/>
    <property type="match status" value="1"/>
</dbReference>
<dbReference type="OrthoDB" id="3247158at2759"/>
<evidence type="ECO:0000256" key="2">
    <source>
        <dbReference type="ARBA" id="ARBA00022737"/>
    </source>
</evidence>
<feature type="compositionally biased region" description="Basic and acidic residues" evidence="7">
    <location>
        <begin position="278"/>
        <end position="290"/>
    </location>
</feature>
<feature type="compositionally biased region" description="Polar residues" evidence="7">
    <location>
        <begin position="1252"/>
        <end position="1264"/>
    </location>
</feature>